<feature type="compositionally biased region" description="Low complexity" evidence="1">
    <location>
        <begin position="106"/>
        <end position="116"/>
    </location>
</feature>
<feature type="region of interest" description="Disordered" evidence="1">
    <location>
        <begin position="76"/>
        <end position="164"/>
    </location>
</feature>
<dbReference type="Proteomes" id="UP000031443">
    <property type="component" value="Unassembled WGS sequence"/>
</dbReference>
<proteinExistence type="predicted"/>
<keyword evidence="3" id="KW-1185">Reference proteome</keyword>
<evidence type="ECO:0000256" key="1">
    <source>
        <dbReference type="SAM" id="MobiDB-lite"/>
    </source>
</evidence>
<name>M7BDP5_CHEMY</name>
<organism evidence="2 3">
    <name type="scientific">Chelonia mydas</name>
    <name type="common">Green sea-turtle</name>
    <name type="synonym">Chelonia agassizi</name>
    <dbReference type="NCBI Taxonomy" id="8469"/>
    <lineage>
        <taxon>Eukaryota</taxon>
        <taxon>Metazoa</taxon>
        <taxon>Chordata</taxon>
        <taxon>Craniata</taxon>
        <taxon>Vertebrata</taxon>
        <taxon>Euteleostomi</taxon>
        <taxon>Archelosauria</taxon>
        <taxon>Testudinata</taxon>
        <taxon>Testudines</taxon>
        <taxon>Cryptodira</taxon>
        <taxon>Durocryptodira</taxon>
        <taxon>Americhelydia</taxon>
        <taxon>Chelonioidea</taxon>
        <taxon>Cheloniidae</taxon>
        <taxon>Chelonia</taxon>
    </lineage>
</organism>
<gene>
    <name evidence="2" type="ORF">UY3_06743</name>
</gene>
<dbReference type="AlphaFoldDB" id="M7BDP5"/>
<dbReference type="EMBL" id="KB526648">
    <property type="protein sequence ID" value="EMP36081.1"/>
    <property type="molecule type" value="Genomic_DNA"/>
</dbReference>
<feature type="compositionally biased region" description="Basic and acidic residues" evidence="1">
    <location>
        <begin position="128"/>
        <end position="140"/>
    </location>
</feature>
<evidence type="ECO:0000313" key="3">
    <source>
        <dbReference type="Proteomes" id="UP000031443"/>
    </source>
</evidence>
<accession>M7BDP5</accession>
<evidence type="ECO:0000313" key="2">
    <source>
        <dbReference type="EMBL" id="EMP36081.1"/>
    </source>
</evidence>
<reference evidence="3" key="1">
    <citation type="journal article" date="2013" name="Nat. Genet.">
        <title>The draft genomes of soft-shell turtle and green sea turtle yield insights into the development and evolution of the turtle-specific body plan.</title>
        <authorList>
            <person name="Wang Z."/>
            <person name="Pascual-Anaya J."/>
            <person name="Zadissa A."/>
            <person name="Li W."/>
            <person name="Niimura Y."/>
            <person name="Huang Z."/>
            <person name="Li C."/>
            <person name="White S."/>
            <person name="Xiong Z."/>
            <person name="Fang D."/>
            <person name="Wang B."/>
            <person name="Ming Y."/>
            <person name="Chen Y."/>
            <person name="Zheng Y."/>
            <person name="Kuraku S."/>
            <person name="Pignatelli M."/>
            <person name="Herrero J."/>
            <person name="Beal K."/>
            <person name="Nozawa M."/>
            <person name="Li Q."/>
            <person name="Wang J."/>
            <person name="Zhang H."/>
            <person name="Yu L."/>
            <person name="Shigenobu S."/>
            <person name="Wang J."/>
            <person name="Liu J."/>
            <person name="Flicek P."/>
            <person name="Searle S."/>
            <person name="Wang J."/>
            <person name="Kuratani S."/>
            <person name="Yin Y."/>
            <person name="Aken B."/>
            <person name="Zhang G."/>
            <person name="Irie N."/>
        </authorList>
    </citation>
    <scope>NUCLEOTIDE SEQUENCE [LARGE SCALE GENOMIC DNA]</scope>
</reference>
<protein>
    <submittedName>
        <fullName evidence="2">Uncharacterized protein</fullName>
    </submittedName>
</protein>
<sequence>MLWAAPASTTRHRSPSMAPVKKLKKTLQLRARFPDCGTSPGTDGADYIISTKTCPMAPSAVPSAMVPVEPLWVHPAFPGDFGGKTPQVQEDPGEQAVGPPMDMEISTAPASSSSSPDEAITGPPHPVPQDDARAHQELLKRVTSNLGHQAEELEEPSDSLFDIL</sequence>